<reference evidence="1 2" key="1">
    <citation type="journal article" date="2021" name="Sci. Rep.">
        <title>The distribution of antibiotic resistance genes in chicken gut microbiota commensals.</title>
        <authorList>
            <person name="Juricova H."/>
            <person name="Matiasovicova J."/>
            <person name="Kubasova T."/>
            <person name="Cejkova D."/>
            <person name="Rychlik I."/>
        </authorList>
    </citation>
    <scope>NUCLEOTIDE SEQUENCE [LARGE SCALE GENOMIC DNA]</scope>
    <source>
        <strain evidence="1 2">An537</strain>
    </source>
</reference>
<evidence type="ECO:0000313" key="1">
    <source>
        <dbReference type="EMBL" id="MBM6913323.1"/>
    </source>
</evidence>
<protein>
    <submittedName>
        <fullName evidence="1">Uncharacterized protein</fullName>
    </submittedName>
</protein>
<organism evidence="1 2">
    <name type="scientific">Veillonella magna</name>
    <dbReference type="NCBI Taxonomy" id="464322"/>
    <lineage>
        <taxon>Bacteria</taxon>
        <taxon>Bacillati</taxon>
        <taxon>Bacillota</taxon>
        <taxon>Negativicutes</taxon>
        <taxon>Veillonellales</taxon>
        <taxon>Veillonellaceae</taxon>
        <taxon>Veillonella</taxon>
    </lineage>
</organism>
<sequence length="144" mass="16800">MTVWLRMIYDTLARALLETYGESILPIVIESGTVCMTGKTYDKDMLDEYVNKYAAWKSHDCSHSGATLDDLHLWRLKDYRGWPFAVAPKVQAAYAPEGVCPIDWPEDMRYYEQDTSSYRVPLKEAPIDTQEDYMNEYEDTLRNH</sequence>
<dbReference type="Proteomes" id="UP000707138">
    <property type="component" value="Unassembled WGS sequence"/>
</dbReference>
<dbReference type="EMBL" id="JACJLA010000017">
    <property type="protein sequence ID" value="MBM6913323.1"/>
    <property type="molecule type" value="Genomic_DNA"/>
</dbReference>
<evidence type="ECO:0000313" key="2">
    <source>
        <dbReference type="Proteomes" id="UP000707138"/>
    </source>
</evidence>
<gene>
    <name evidence="1" type="ORF">H6A01_08320</name>
</gene>
<dbReference type="RefSeq" id="WP_205088266.1">
    <property type="nucleotide sequence ID" value="NZ_JACJLA010000017.1"/>
</dbReference>
<accession>A0ABS2GIT6</accession>
<comment type="caution">
    <text evidence="1">The sequence shown here is derived from an EMBL/GenBank/DDBJ whole genome shotgun (WGS) entry which is preliminary data.</text>
</comment>
<name>A0ABS2GIT6_9FIRM</name>
<keyword evidence="2" id="KW-1185">Reference proteome</keyword>
<proteinExistence type="predicted"/>